<dbReference type="InterPro" id="IPR027417">
    <property type="entry name" value="P-loop_NTPase"/>
</dbReference>
<evidence type="ECO:0008006" key="3">
    <source>
        <dbReference type="Google" id="ProtNLM"/>
    </source>
</evidence>
<dbReference type="Gene3D" id="3.40.50.300">
    <property type="entry name" value="P-loop containing nucleotide triphosphate hydrolases"/>
    <property type="match status" value="1"/>
</dbReference>
<dbReference type="Proteomes" id="UP000195897">
    <property type="component" value="Unassembled WGS sequence"/>
</dbReference>
<sequence>MVITIGRSCGSGGLEIAQKLADRLGVRCYDADALLEEATRAGCAEEMRAFLAEKPVNSLLFSIAVENSARGMGRVPFTLMHQIAEREDFVLLGHCGNYALRDRDDLTTLFIHGGLEQRVQRIMRTQDMSEREARRYIHKTDEARRHFHEFYTGEVWGEAEKYDLTVNSFALGVDATVEMLEGFIQAKKAKQ</sequence>
<accession>A0A1Y4LHJ4</accession>
<dbReference type="AlphaFoldDB" id="A0A1Y4LHJ4"/>
<dbReference type="EMBL" id="NFKK01000001">
    <property type="protein sequence ID" value="OUP54331.1"/>
    <property type="molecule type" value="Genomic_DNA"/>
</dbReference>
<dbReference type="Pfam" id="PF13189">
    <property type="entry name" value="Cytidylate_kin2"/>
    <property type="match status" value="1"/>
</dbReference>
<dbReference type="SUPFAM" id="SSF52540">
    <property type="entry name" value="P-loop containing nucleoside triphosphate hydrolases"/>
    <property type="match status" value="1"/>
</dbReference>
<evidence type="ECO:0000313" key="2">
    <source>
        <dbReference type="Proteomes" id="UP000195897"/>
    </source>
</evidence>
<gene>
    <name evidence="1" type="ORF">B5F17_00080</name>
</gene>
<organism evidence="1 2">
    <name type="scientific">Butyricicoccus pullicaecorum</name>
    <dbReference type="NCBI Taxonomy" id="501571"/>
    <lineage>
        <taxon>Bacteria</taxon>
        <taxon>Bacillati</taxon>
        <taxon>Bacillota</taxon>
        <taxon>Clostridia</taxon>
        <taxon>Eubacteriales</taxon>
        <taxon>Butyricicoccaceae</taxon>
        <taxon>Butyricicoccus</taxon>
    </lineage>
</organism>
<comment type="caution">
    <text evidence="1">The sequence shown here is derived from an EMBL/GenBank/DDBJ whole genome shotgun (WGS) entry which is preliminary data.</text>
</comment>
<proteinExistence type="predicted"/>
<protein>
    <recommendedName>
        <fullName evidence="3">Cytidylate kinase</fullName>
    </recommendedName>
</protein>
<reference evidence="2" key="1">
    <citation type="submission" date="2017-04" db="EMBL/GenBank/DDBJ databases">
        <title>Function of individual gut microbiota members based on whole genome sequencing of pure cultures obtained from chicken caecum.</title>
        <authorList>
            <person name="Medvecky M."/>
            <person name="Cejkova D."/>
            <person name="Polansky O."/>
            <person name="Karasova D."/>
            <person name="Kubasova T."/>
            <person name="Cizek A."/>
            <person name="Rychlik I."/>
        </authorList>
    </citation>
    <scope>NUCLEOTIDE SEQUENCE [LARGE SCALE GENOMIC DNA]</scope>
    <source>
        <strain evidence="2">An180</strain>
    </source>
</reference>
<dbReference type="RefSeq" id="WP_087369684.1">
    <property type="nucleotide sequence ID" value="NZ_NFKK01000001.1"/>
</dbReference>
<evidence type="ECO:0000313" key="1">
    <source>
        <dbReference type="EMBL" id="OUP54331.1"/>
    </source>
</evidence>
<name>A0A1Y4LHJ4_9FIRM</name>